<gene>
    <name evidence="1" type="ORF">PX653_10305</name>
</gene>
<dbReference type="Gene3D" id="2.60.120.620">
    <property type="entry name" value="q2cbj1_9rhob like domain"/>
    <property type="match status" value="1"/>
</dbReference>
<name>A0ABY8BGU7_9BURK</name>
<proteinExistence type="predicted"/>
<keyword evidence="2" id="KW-1185">Reference proteome</keyword>
<accession>A0ABY8BGU7</accession>
<evidence type="ECO:0000313" key="2">
    <source>
        <dbReference type="Proteomes" id="UP001216510"/>
    </source>
</evidence>
<protein>
    <submittedName>
        <fullName evidence="1">Uncharacterized protein</fullName>
    </submittedName>
</protein>
<sequence length="393" mass="43688">MIQRQHVVNDFFAEAEAMRSAYDTKVKDPYRQSVSWQYFCAPQMYTYLRTVPQQVVPEALFARFMQHMKQWCVDNVGLLPMGVPNLHLMVNGCTLGLHSDFQNGTLGYVYSLTRWQQRKFAGGETLLLRDGIPSYKKHHVQGESLYELVPAQFNQLLLFDDRIVHGTQTVEGSMDPLEGRIAFVGHLRPTSPVVKGALDPAAARKTILDLQRHLAEQLKERDDCKDVQGTVTFRLDVAASGKVESVTTLIDHLVTPATGYGPSARVDDVRRIVQEGIATLRFPDGAGKSTVTAAVLVPLPDLRPIEIAVPHGGRAAVLREVLAAQLKELESQGFQIERSGEEFLMLEPLAGTIRIEPARLVATFDPPMWVPSQREHFQANLKDSLGLLARAGG</sequence>
<dbReference type="Proteomes" id="UP001216510">
    <property type="component" value="Chromosome"/>
</dbReference>
<organism evidence="1 2">
    <name type="scientific">Pseudoduganella chitinolytica</name>
    <dbReference type="NCBI Taxonomy" id="34070"/>
    <lineage>
        <taxon>Bacteria</taxon>
        <taxon>Pseudomonadati</taxon>
        <taxon>Pseudomonadota</taxon>
        <taxon>Betaproteobacteria</taxon>
        <taxon>Burkholderiales</taxon>
        <taxon>Oxalobacteraceae</taxon>
        <taxon>Telluria group</taxon>
        <taxon>Pseudoduganella</taxon>
    </lineage>
</organism>
<reference evidence="1 2" key="1">
    <citation type="submission" date="2023-02" db="EMBL/GenBank/DDBJ databases">
        <title>Gemone sequence of Telluria chitinolytica ACM 3522T.</title>
        <authorList>
            <person name="Frediansyah A."/>
            <person name="Miess H."/>
            <person name="Gross H."/>
        </authorList>
    </citation>
    <scope>NUCLEOTIDE SEQUENCE [LARGE SCALE GENOMIC DNA]</scope>
    <source>
        <strain evidence="1 2">ACM 3522</strain>
    </source>
</reference>
<dbReference type="RefSeq" id="WP_277417799.1">
    <property type="nucleotide sequence ID" value="NZ_CP119083.1"/>
</dbReference>
<evidence type="ECO:0000313" key="1">
    <source>
        <dbReference type="EMBL" id="WEF35129.1"/>
    </source>
</evidence>
<dbReference type="EMBL" id="CP119083">
    <property type="protein sequence ID" value="WEF35129.1"/>
    <property type="molecule type" value="Genomic_DNA"/>
</dbReference>